<evidence type="ECO:0000313" key="3">
    <source>
        <dbReference type="Proteomes" id="UP001278500"/>
    </source>
</evidence>
<protein>
    <submittedName>
        <fullName evidence="2">Glycosyl hydrolase family 71-domain-containing protein</fullName>
    </submittedName>
</protein>
<dbReference type="Pfam" id="PF03659">
    <property type="entry name" value="Glyco_hydro_71"/>
    <property type="match status" value="1"/>
</dbReference>
<keyword evidence="3" id="KW-1185">Reference proteome</keyword>
<organism evidence="2 3">
    <name type="scientific">Neurospora tetraspora</name>
    <dbReference type="NCBI Taxonomy" id="94610"/>
    <lineage>
        <taxon>Eukaryota</taxon>
        <taxon>Fungi</taxon>
        <taxon>Dikarya</taxon>
        <taxon>Ascomycota</taxon>
        <taxon>Pezizomycotina</taxon>
        <taxon>Sordariomycetes</taxon>
        <taxon>Sordariomycetidae</taxon>
        <taxon>Sordariales</taxon>
        <taxon>Sordariaceae</taxon>
        <taxon>Neurospora</taxon>
    </lineage>
</organism>
<dbReference type="Gene3D" id="3.20.20.80">
    <property type="entry name" value="Glycosidases"/>
    <property type="match status" value="1"/>
</dbReference>
<feature type="chain" id="PRO_5042293625" evidence="1">
    <location>
        <begin position="24"/>
        <end position="652"/>
    </location>
</feature>
<reference evidence="2" key="1">
    <citation type="journal article" date="2023" name="Mol. Phylogenet. Evol.">
        <title>Genome-scale phylogeny and comparative genomics of the fungal order Sordariales.</title>
        <authorList>
            <person name="Hensen N."/>
            <person name="Bonometti L."/>
            <person name="Westerberg I."/>
            <person name="Brannstrom I.O."/>
            <person name="Guillou S."/>
            <person name="Cros-Aarteil S."/>
            <person name="Calhoun S."/>
            <person name="Haridas S."/>
            <person name="Kuo A."/>
            <person name="Mondo S."/>
            <person name="Pangilinan J."/>
            <person name="Riley R."/>
            <person name="LaButti K."/>
            <person name="Andreopoulos B."/>
            <person name="Lipzen A."/>
            <person name="Chen C."/>
            <person name="Yan M."/>
            <person name="Daum C."/>
            <person name="Ng V."/>
            <person name="Clum A."/>
            <person name="Steindorff A."/>
            <person name="Ohm R.A."/>
            <person name="Martin F."/>
            <person name="Silar P."/>
            <person name="Natvig D.O."/>
            <person name="Lalanne C."/>
            <person name="Gautier V."/>
            <person name="Ament-Velasquez S.L."/>
            <person name="Kruys A."/>
            <person name="Hutchinson M.I."/>
            <person name="Powell A.J."/>
            <person name="Barry K."/>
            <person name="Miller A.N."/>
            <person name="Grigoriev I.V."/>
            <person name="Debuchy R."/>
            <person name="Gladieux P."/>
            <person name="Hiltunen Thoren M."/>
            <person name="Johannesson H."/>
        </authorList>
    </citation>
    <scope>NUCLEOTIDE SEQUENCE</scope>
    <source>
        <strain evidence="2">CBS 560.94</strain>
    </source>
</reference>
<evidence type="ECO:0000256" key="1">
    <source>
        <dbReference type="SAM" id="SignalP"/>
    </source>
</evidence>
<accession>A0AAE0MVQ2</accession>
<dbReference type="EMBL" id="JAUEPP010000002">
    <property type="protein sequence ID" value="KAK3352014.1"/>
    <property type="molecule type" value="Genomic_DNA"/>
</dbReference>
<evidence type="ECO:0000313" key="2">
    <source>
        <dbReference type="EMBL" id="KAK3352014.1"/>
    </source>
</evidence>
<feature type="signal peptide" evidence="1">
    <location>
        <begin position="1"/>
        <end position="23"/>
    </location>
</feature>
<dbReference type="Proteomes" id="UP001278500">
    <property type="component" value="Unassembled WGS sequence"/>
</dbReference>
<reference evidence="2" key="2">
    <citation type="submission" date="2023-06" db="EMBL/GenBank/DDBJ databases">
        <authorList>
            <consortium name="Lawrence Berkeley National Laboratory"/>
            <person name="Haridas S."/>
            <person name="Hensen N."/>
            <person name="Bonometti L."/>
            <person name="Westerberg I."/>
            <person name="Brannstrom I.O."/>
            <person name="Guillou S."/>
            <person name="Cros-Aarteil S."/>
            <person name="Calhoun S."/>
            <person name="Kuo A."/>
            <person name="Mondo S."/>
            <person name="Pangilinan J."/>
            <person name="Riley R."/>
            <person name="Labutti K."/>
            <person name="Andreopoulos B."/>
            <person name="Lipzen A."/>
            <person name="Chen C."/>
            <person name="Yanf M."/>
            <person name="Daum C."/>
            <person name="Ng V."/>
            <person name="Clum A."/>
            <person name="Steindorff A."/>
            <person name="Ohm R."/>
            <person name="Martin F."/>
            <person name="Silar P."/>
            <person name="Natvig D."/>
            <person name="Lalanne C."/>
            <person name="Gautier V."/>
            <person name="Ament-Velasquez S.L."/>
            <person name="Kruys A."/>
            <person name="Hutchinson M.I."/>
            <person name="Powell A.J."/>
            <person name="Barry K."/>
            <person name="Miller A.N."/>
            <person name="Grigoriev I.V."/>
            <person name="Debuchy R."/>
            <person name="Gladieux P."/>
            <person name="Thoren M.H."/>
            <person name="Johannesson H."/>
        </authorList>
    </citation>
    <scope>NUCLEOTIDE SEQUENCE</scope>
    <source>
        <strain evidence="2">CBS 560.94</strain>
    </source>
</reference>
<dbReference type="RefSeq" id="XP_062685309.1">
    <property type="nucleotide sequence ID" value="XM_062824343.1"/>
</dbReference>
<dbReference type="InterPro" id="IPR005197">
    <property type="entry name" value="Glyco_hydro_71"/>
</dbReference>
<sequence>MNTFKFLVGLASCLAGLASAAQAAEPKAVFAHFMVGNTKTFTVNDWATQIDLAKTAGIDAFALNMANNDSTNDVQLPLAFSAAQQKGFKLFFSFDYAGNGAWSKATVKSMITNYGSKTEYFKRGSQPLVSTFEGTGSAGDWSEIKTATKCFFIPDWSSVGAYPAVSLANGVADGLFSWDAWPKGDQDMTTYPDASYHDALNGKPYMMPVSPWFYTNLPGYSKNWVWRGDDLWFDRWQQILSIDNPPDYVQIISWNDYGESHYIGPLDDKQYEAFDSTHGKAPFNYVKNMPHDGWRAFLPFVISLFKAGTASFNKEGITAWYRVNPNDACNNGGTTGNTANQLQYEYLPEAIIKDRIFYTALLGSSTNVQVQVSINGVIQPTTAFDDDGKPYGGIGLYHGSVPIPSGVTGPVIIKLLRGSTVLATITGSPITKSCTVSPTSGIALQNYNAWVGSALSSSTSGPYSSSIPPPSSSSCISGFGLYDFTGLCSFSCHNGYCPSSACVCHQRGVASPPSLTNTPGYPAPGYTAIYTGLCSFDCNHGYCPQPPCTLTPNTGTVPTYSPFLPPACVQGEKQAGISDAFLGLCSFGCTFGFCPIALCRCTGTGRLVDAPAYVDTEGYFKGDEGVDDHGLCNFAATHGYVPDSCGNRTRTA</sequence>
<proteinExistence type="predicted"/>
<dbReference type="CDD" id="cd11577">
    <property type="entry name" value="GH71"/>
    <property type="match status" value="1"/>
</dbReference>
<keyword evidence="1" id="KW-0732">Signal</keyword>
<dbReference type="GO" id="GO:0051118">
    <property type="term" value="F:glucan endo-1,3-alpha-glucosidase activity"/>
    <property type="evidence" value="ECO:0007669"/>
    <property type="project" value="InterPro"/>
</dbReference>
<dbReference type="GeneID" id="87861497"/>
<comment type="caution">
    <text evidence="2">The sequence shown here is derived from an EMBL/GenBank/DDBJ whole genome shotgun (WGS) entry which is preliminary data.</text>
</comment>
<keyword evidence="2" id="KW-0378">Hydrolase</keyword>
<dbReference type="AlphaFoldDB" id="A0AAE0MVQ2"/>
<name>A0AAE0MVQ2_9PEZI</name>
<gene>
    <name evidence="2" type="ORF">B0H65DRAFT_421448</name>
</gene>